<dbReference type="GO" id="GO:0004252">
    <property type="term" value="F:serine-type endopeptidase activity"/>
    <property type="evidence" value="ECO:0007669"/>
    <property type="project" value="InterPro"/>
</dbReference>
<protein>
    <submittedName>
        <fullName evidence="7">S9 family peptidase</fullName>
    </submittedName>
</protein>
<dbReference type="InterPro" id="IPR002470">
    <property type="entry name" value="Peptidase_S9A"/>
</dbReference>
<evidence type="ECO:0000313" key="7">
    <source>
        <dbReference type="EMBL" id="QTH21546.1"/>
    </source>
</evidence>
<dbReference type="GO" id="GO:0005829">
    <property type="term" value="C:cytosol"/>
    <property type="evidence" value="ECO:0007669"/>
    <property type="project" value="TreeGrafter"/>
</dbReference>
<reference evidence="7" key="1">
    <citation type="submission" date="2020-07" db="EMBL/GenBank/DDBJ databases">
        <authorList>
            <person name="Camacho E."/>
        </authorList>
    </citation>
    <scope>NUCLEOTIDE SEQUENCE</scope>
    <source>
        <strain evidence="7">MPO218</strain>
    </source>
</reference>
<dbReference type="InterPro" id="IPR051167">
    <property type="entry name" value="Prolyl_oligopep/macrocyclase"/>
</dbReference>
<dbReference type="InterPro" id="IPR001375">
    <property type="entry name" value="Peptidase_S9_cat"/>
</dbReference>
<dbReference type="Pfam" id="PF02897">
    <property type="entry name" value="Peptidase_S9_N"/>
    <property type="match status" value="1"/>
</dbReference>
<evidence type="ECO:0000259" key="5">
    <source>
        <dbReference type="Pfam" id="PF00326"/>
    </source>
</evidence>
<keyword evidence="3" id="KW-0720">Serine protease</keyword>
<dbReference type="PANTHER" id="PTHR42881:SF13">
    <property type="entry name" value="PROLYL ENDOPEPTIDASE"/>
    <property type="match status" value="1"/>
</dbReference>
<dbReference type="InterPro" id="IPR023302">
    <property type="entry name" value="Pept_S9A_N"/>
</dbReference>
<dbReference type="InterPro" id="IPR029058">
    <property type="entry name" value="AB_hydrolase_fold"/>
</dbReference>
<sequence>MSGPFRMKGLVAAGIAAGAIGASLVPAQPALAAARENVAMDDPFRWLEEVEGARALAQVGRWNAATRERLANDAHYRDYAAAAKTILAAQDKVIPPTFFGDHVYRLRTDAARPRGLWERASLESYRGGQPDWEPVLDLDALAAAEGKSWAWRGATCNPDRPYRCLLVLSDGGGDAWEIREFDVGKRAFVEDGIRLPATKGAPTHLEVTDLPVAWIDGDSVIATRIWTPDTATAAGYGFVVKKLRRGQPIGQAEEVYRGRPGDVSAAPLVFRDGRGRQVALVARRLGFFEVEYAVLTDHGPVALPLPKGVTARGLIDGQLLVTLREPWTFAGRTFPEGAVVAIDVDQAVADPARLRPVLVMAPGDRQAIDQVLVTRDRVLIGVYTNVQGQLLTAERDADGDWTTKPFRTPPMSAVRIVSTSSVDDGFAYLTESYLQPETLFVGDAATGEARQASAAPPQFDASGHVVEQLEAVAEDGTRIPYYLVHPRAMRKDGGNPTILCAYGGLQYVNAPSYFPVTGKLWLEQGGSLAIAHIRGGGEFGPKWHRAAQRARRQVAFDDFAAVARDMIARGLTSSRRLGIRGSSNGGLLAGVEFTQHPELWNAALLNVGLYDMLNYTHMLAGASWMSEFGDPADPVEGAFLKTISPYHNLKAGVTYPPPLIMTATNDDRVHPGHSRKLAARLEQLGVPFYYDEAPDGGHAGKGEGGPCGSTERAGLEFTYFHERLSD</sequence>
<dbReference type="Gene3D" id="3.40.50.1820">
    <property type="entry name" value="alpha/beta hydrolase"/>
    <property type="match status" value="1"/>
</dbReference>
<evidence type="ECO:0000256" key="4">
    <source>
        <dbReference type="SAM" id="SignalP"/>
    </source>
</evidence>
<name>A0A975D2D5_9SPHN</name>
<keyword evidence="4" id="KW-0732">Signal</keyword>
<evidence type="ECO:0000256" key="2">
    <source>
        <dbReference type="ARBA" id="ARBA00022801"/>
    </source>
</evidence>
<keyword evidence="2" id="KW-0378">Hydrolase</keyword>
<keyword evidence="1" id="KW-0645">Protease</keyword>
<dbReference type="GO" id="GO:0070012">
    <property type="term" value="F:oligopeptidase activity"/>
    <property type="evidence" value="ECO:0007669"/>
    <property type="project" value="TreeGrafter"/>
</dbReference>
<reference evidence="7" key="2">
    <citation type="submission" date="2021-04" db="EMBL/GenBank/DDBJ databases">
        <title>Isolation and genomic analysis of the ibuprofen-degrading bacterium Sphingomonas strain MPO218.</title>
        <authorList>
            <person name="Aulestia M."/>
            <person name="Flores A."/>
            <person name="Mangas E.L."/>
            <person name="Perez-Pulido A.J."/>
            <person name="Santero E."/>
            <person name="Camacho E.M."/>
        </authorList>
    </citation>
    <scope>NUCLEOTIDE SEQUENCE</scope>
    <source>
        <strain evidence="7">MPO218</strain>
    </source>
</reference>
<accession>A0A975D2D5</accession>
<dbReference type="GO" id="GO:0006508">
    <property type="term" value="P:proteolysis"/>
    <property type="evidence" value="ECO:0007669"/>
    <property type="project" value="UniProtKB-KW"/>
</dbReference>
<evidence type="ECO:0000256" key="1">
    <source>
        <dbReference type="ARBA" id="ARBA00022670"/>
    </source>
</evidence>
<dbReference type="SUPFAM" id="SSF53474">
    <property type="entry name" value="alpha/beta-Hydrolases"/>
    <property type="match status" value="1"/>
</dbReference>
<organism evidence="7 8">
    <name type="scientific">Rhizorhabdus wittichii</name>
    <dbReference type="NCBI Taxonomy" id="160791"/>
    <lineage>
        <taxon>Bacteria</taxon>
        <taxon>Pseudomonadati</taxon>
        <taxon>Pseudomonadota</taxon>
        <taxon>Alphaproteobacteria</taxon>
        <taxon>Sphingomonadales</taxon>
        <taxon>Sphingomonadaceae</taxon>
        <taxon>Rhizorhabdus</taxon>
    </lineage>
</organism>
<dbReference type="Gene3D" id="2.130.10.120">
    <property type="entry name" value="Prolyl oligopeptidase, N-terminal domain"/>
    <property type="match status" value="1"/>
</dbReference>
<proteinExistence type="predicted"/>
<evidence type="ECO:0000256" key="3">
    <source>
        <dbReference type="ARBA" id="ARBA00022825"/>
    </source>
</evidence>
<dbReference type="Pfam" id="PF00326">
    <property type="entry name" value="Peptidase_S9"/>
    <property type="match status" value="1"/>
</dbReference>
<dbReference type="RefSeq" id="WP_208632771.1">
    <property type="nucleotide sequence ID" value="NZ_CP059319.1"/>
</dbReference>
<dbReference type="PANTHER" id="PTHR42881">
    <property type="entry name" value="PROLYL ENDOPEPTIDASE"/>
    <property type="match status" value="1"/>
</dbReference>
<evidence type="ECO:0000313" key="8">
    <source>
        <dbReference type="Proteomes" id="UP000664914"/>
    </source>
</evidence>
<feature type="signal peptide" evidence="4">
    <location>
        <begin position="1"/>
        <end position="32"/>
    </location>
</feature>
<dbReference type="Proteomes" id="UP000664914">
    <property type="component" value="Chromosome"/>
</dbReference>
<feature type="domain" description="Peptidase S9 prolyl oligopeptidase catalytic" evidence="5">
    <location>
        <begin position="520"/>
        <end position="701"/>
    </location>
</feature>
<dbReference type="EMBL" id="CP059319">
    <property type="protein sequence ID" value="QTH21546.1"/>
    <property type="molecule type" value="Genomic_DNA"/>
</dbReference>
<dbReference type="PRINTS" id="PR00862">
    <property type="entry name" value="PROLIGOPTASE"/>
</dbReference>
<evidence type="ECO:0000259" key="6">
    <source>
        <dbReference type="Pfam" id="PF02897"/>
    </source>
</evidence>
<gene>
    <name evidence="7" type="ORF">HRJ34_25045</name>
</gene>
<dbReference type="AlphaFoldDB" id="A0A975D2D5"/>
<dbReference type="SUPFAM" id="SSF50993">
    <property type="entry name" value="Peptidase/esterase 'gauge' domain"/>
    <property type="match status" value="1"/>
</dbReference>
<feature type="chain" id="PRO_5036918847" evidence="4">
    <location>
        <begin position="33"/>
        <end position="726"/>
    </location>
</feature>
<feature type="domain" description="Peptidase S9A N-terminal" evidence="6">
    <location>
        <begin position="36"/>
        <end position="199"/>
    </location>
</feature>